<dbReference type="SUPFAM" id="SSF54523">
    <property type="entry name" value="Pili subunits"/>
    <property type="match status" value="1"/>
</dbReference>
<evidence type="ECO:0000313" key="2">
    <source>
        <dbReference type="Proteomes" id="UP000703590"/>
    </source>
</evidence>
<dbReference type="Proteomes" id="UP000703590">
    <property type="component" value="Unassembled WGS sequence"/>
</dbReference>
<organism evidence="1 2">
    <name type="scientific">Sulfurospirillum tamanense</name>
    <dbReference type="NCBI Taxonomy" id="2813362"/>
    <lineage>
        <taxon>Bacteria</taxon>
        <taxon>Pseudomonadati</taxon>
        <taxon>Campylobacterota</taxon>
        <taxon>Epsilonproteobacteria</taxon>
        <taxon>Campylobacterales</taxon>
        <taxon>Sulfurospirillaceae</taxon>
        <taxon>Sulfurospirillum</taxon>
    </lineage>
</organism>
<gene>
    <name evidence="1" type="ORF">JWV37_09695</name>
</gene>
<dbReference type="InterPro" id="IPR045584">
    <property type="entry name" value="Pilin-like"/>
</dbReference>
<reference evidence="1 2" key="1">
    <citation type="submission" date="2021-02" db="EMBL/GenBank/DDBJ databases">
        <title>Sulfurospirillum tamanensis sp. nov.</title>
        <authorList>
            <person name="Frolova A."/>
            <person name="Merkel A."/>
            <person name="Slobodkin A."/>
        </authorList>
    </citation>
    <scope>NUCLEOTIDE SEQUENCE [LARGE SCALE GENOMIC DNA]</scope>
    <source>
        <strain evidence="1 2">T05b</strain>
    </source>
</reference>
<proteinExistence type="predicted"/>
<name>A0ABS2WTZ2_9BACT</name>
<comment type="caution">
    <text evidence="1">The sequence shown here is derived from an EMBL/GenBank/DDBJ whole genome shotgun (WGS) entry which is preliminary data.</text>
</comment>
<protein>
    <submittedName>
        <fullName evidence="1">Type II/IV secretion system protein</fullName>
    </submittedName>
</protein>
<reference evidence="2" key="2">
    <citation type="submission" date="2021-02" db="EMBL/GenBank/DDBJ databases">
        <title>Sulfurospirillum tamanensis sp. nov.</title>
        <authorList>
            <person name="Merkel A.Y."/>
        </authorList>
    </citation>
    <scope>NUCLEOTIDE SEQUENCE [LARGE SCALE GENOMIC DNA]</scope>
    <source>
        <strain evidence="2">T05b</strain>
    </source>
</reference>
<sequence length="231" mass="26143">MLELVFVIVVIGIISVVALPRMSDNNLRTAADQVVSHIRYTQHLAMQDDKFDPGDLEWFKGSWTIRFYENLSFTNTACPKDRDKDEKEFEGVWAYVIFSDKPSYTRNPNLTEMARNPENPSQFLSGGYNNTLCVDNSDNGVNAQSMPQLRLREEYGITSIIFSGGCRSNIQYISFDSLGRPSNSFANTLPYELASPGWHKLLTQQCRIILSNETDSITIAIEPETGFVHIL</sequence>
<accession>A0ABS2WTZ2</accession>
<dbReference type="Gene3D" id="3.30.700.10">
    <property type="entry name" value="Glycoprotein, Type 4 Pilin"/>
    <property type="match status" value="1"/>
</dbReference>
<evidence type="ECO:0000313" key="1">
    <source>
        <dbReference type="EMBL" id="MBN2965053.1"/>
    </source>
</evidence>
<keyword evidence="2" id="KW-1185">Reference proteome</keyword>
<dbReference type="EMBL" id="JAFHKK010000022">
    <property type="protein sequence ID" value="MBN2965053.1"/>
    <property type="molecule type" value="Genomic_DNA"/>
</dbReference>
<reference evidence="1 2" key="3">
    <citation type="submission" date="2021-02" db="EMBL/GenBank/DDBJ databases">
        <authorList>
            <person name="Merkel A.Y."/>
        </authorList>
    </citation>
    <scope>NUCLEOTIDE SEQUENCE [LARGE SCALE GENOMIC DNA]</scope>
    <source>
        <strain evidence="1 2">T05b</strain>
    </source>
</reference>